<accession>A0A1J4KZR8</accession>
<dbReference type="SMART" id="SM00490">
    <property type="entry name" value="HELICc"/>
    <property type="match status" value="1"/>
</dbReference>
<dbReference type="PROSITE" id="PS51194">
    <property type="entry name" value="HELICASE_CTER"/>
    <property type="match status" value="1"/>
</dbReference>
<dbReference type="FunFam" id="3.40.50.300:FF:000637">
    <property type="entry name" value="ATP-dependent RNA helicase DHX37/DHR1"/>
    <property type="match status" value="1"/>
</dbReference>
<keyword evidence="12" id="KW-1185">Reference proteome</keyword>
<dbReference type="Pfam" id="PF21010">
    <property type="entry name" value="HA2_C"/>
    <property type="match status" value="1"/>
</dbReference>
<dbReference type="OrthoDB" id="10025033at2759"/>
<dbReference type="Proteomes" id="UP000179807">
    <property type="component" value="Unassembled WGS sequence"/>
</dbReference>
<evidence type="ECO:0000259" key="10">
    <source>
        <dbReference type="PROSITE" id="PS51194"/>
    </source>
</evidence>
<dbReference type="EMBL" id="MLAK01000261">
    <property type="protein sequence ID" value="OHT15188.1"/>
    <property type="molecule type" value="Genomic_DNA"/>
</dbReference>
<feature type="compositionally biased region" description="Basic and acidic residues" evidence="8">
    <location>
        <begin position="95"/>
        <end position="115"/>
    </location>
</feature>
<dbReference type="InterPro" id="IPR007502">
    <property type="entry name" value="Helicase-assoc_dom"/>
</dbReference>
<dbReference type="GO" id="GO:0005730">
    <property type="term" value="C:nucleolus"/>
    <property type="evidence" value="ECO:0007669"/>
    <property type="project" value="TreeGrafter"/>
</dbReference>
<dbReference type="InterPro" id="IPR001650">
    <property type="entry name" value="Helicase_C-like"/>
</dbReference>
<dbReference type="Gene3D" id="3.40.50.300">
    <property type="entry name" value="P-loop containing nucleotide triphosphate hydrolases"/>
    <property type="match status" value="2"/>
</dbReference>
<evidence type="ECO:0000256" key="2">
    <source>
        <dbReference type="ARBA" id="ARBA00012552"/>
    </source>
</evidence>
<feature type="region of interest" description="Disordered" evidence="8">
    <location>
        <begin position="230"/>
        <end position="253"/>
    </location>
</feature>
<dbReference type="PROSITE" id="PS51192">
    <property type="entry name" value="HELICASE_ATP_BIND_1"/>
    <property type="match status" value="1"/>
</dbReference>
<evidence type="ECO:0000259" key="9">
    <source>
        <dbReference type="PROSITE" id="PS51192"/>
    </source>
</evidence>
<sequence>MHPVTDDVIFPPHSIRILKIRKNYEFTKCQTHFYSKLNDHGFQDFPMSNQIFDEKIKEELPLDDANAVYDRKKAVELAPVQQLNKHQFRQQRKLNLGEKQKSKSSTKKEKAKEARRRMLEKYQRRDEILKNASKVQLTEKDETFITPTSLLGKKLTKRQRYEEAIKRQSLGLPFDQSIIDEVEKKKATTKFVEVTLDQDSSDDSDIDLDIPTAEPVKPAAPLIKIVKEAPKIEEKKDTESTDEQKQAEPRPAINVQLNRPEGVAEIREKLPIIGEEQNIVETIHENDVVIVCGETGSGKTTQIPQFLYEAGYGTLRTHGRIAVTEPRRVAAINMSKRVAYEMGLPFGQKVGYHIRNNKFYTESTVIKFCTDGVLLREAEEDLLLSKYSVIIIDEAHERTVNTDVLIGLLSRIVVLRRKKVENGEIGVEKLKLIIMSATLRVDDFLKNDRLFEKPPPLIKIDARQFPVSTHFARNTPLESERLNAVKHSVEMIHEKMPPGGILVFLPGKLEIQNCVDYFRSLYSDKPLPVHKNKSTSQTKTEENEEKESEHVEPIEVEDVDDILDYTHKMDIIDKKPMRCLPLYSLLPQEEQDKVFQPQPEGIRLVVFSTNIAETSVTIPNIKYVVDLGLEKSRVFDFANGVISTTVDFISQASAEQRKGRAGRTGPGQCFRLYSSAIYSNNFEEFTKPEIQRRPITEVVLLLKTMGLNDISRFPFPTLITKENLDHAEMTLKHIGLLELEFPFKATLLGKLVSAFPIEPRLGKLIVSARKANCLEYAIILAAALDVREPFNGTPCEDLISSRGDPFTLLNVFGAYLFATDKKKFCFENHVSMKAMEEIQQIRQQLTTIIWKNDRSCLKSDKAGKIEPYDQTTEVQLASCLFASYCDHVAKYEGKGNNYITCDNKLVELRGNSGLFDKKSVYITYVSIDETNGKNRFNNPTKISPLWINQIGSKLFLDRKSLGQAEYRENIDSVVGRVEATFGQQNWRLPPADIPHPEPYRAFAAAFLEGKVIPALKPFASKLTAAPTDLKNGRSLPQRLLLIVAELKRSEISTRRDLEARWIKEPLFLLSQTLMWYPEKSVQTKLHQGWPFRSSEPVKEVEFSDSSSDSDD</sequence>
<evidence type="ECO:0000313" key="11">
    <source>
        <dbReference type="EMBL" id="OHT15188.1"/>
    </source>
</evidence>
<dbReference type="InterPro" id="IPR027417">
    <property type="entry name" value="P-loop_NTPase"/>
</dbReference>
<dbReference type="VEuPathDB" id="TrichDB:TRFO_14376"/>
<dbReference type="Pfam" id="PF00270">
    <property type="entry name" value="DEAD"/>
    <property type="match status" value="1"/>
</dbReference>
<name>A0A1J4KZR8_9EUKA</name>
<dbReference type="AlphaFoldDB" id="A0A1J4KZR8"/>
<evidence type="ECO:0000256" key="8">
    <source>
        <dbReference type="SAM" id="MobiDB-lite"/>
    </source>
</evidence>
<keyword evidence="3" id="KW-0547">Nucleotide-binding</keyword>
<feature type="domain" description="Helicase C-terminal" evidence="10">
    <location>
        <begin position="538"/>
        <end position="706"/>
    </location>
</feature>
<feature type="compositionally biased region" description="Basic and acidic residues" evidence="8">
    <location>
        <begin position="230"/>
        <end position="248"/>
    </location>
</feature>
<dbReference type="PROSITE" id="PS00690">
    <property type="entry name" value="DEAH_ATP_HELICASE"/>
    <property type="match status" value="1"/>
</dbReference>
<dbReference type="InterPro" id="IPR002464">
    <property type="entry name" value="DNA/RNA_helicase_DEAH_CS"/>
</dbReference>
<evidence type="ECO:0000256" key="5">
    <source>
        <dbReference type="ARBA" id="ARBA00022806"/>
    </source>
</evidence>
<dbReference type="RefSeq" id="XP_068368324.1">
    <property type="nucleotide sequence ID" value="XM_068497775.1"/>
</dbReference>
<feature type="region of interest" description="Disordered" evidence="8">
    <location>
        <begin position="88"/>
        <end position="115"/>
    </location>
</feature>
<dbReference type="EC" id="3.6.4.13" evidence="2"/>
<feature type="region of interest" description="Disordered" evidence="8">
    <location>
        <begin position="529"/>
        <end position="551"/>
    </location>
</feature>
<dbReference type="InterPro" id="IPR003593">
    <property type="entry name" value="AAA+_ATPase"/>
</dbReference>
<reference evidence="11" key="1">
    <citation type="submission" date="2016-10" db="EMBL/GenBank/DDBJ databases">
        <authorList>
            <person name="Benchimol M."/>
            <person name="Almeida L.G."/>
            <person name="Vasconcelos A.T."/>
            <person name="Perreira-Neves A."/>
            <person name="Rosa I.A."/>
            <person name="Tasca T."/>
            <person name="Bogo M.R."/>
            <person name="de Souza W."/>
        </authorList>
    </citation>
    <scope>NUCLEOTIDE SEQUENCE [LARGE SCALE GENOMIC DNA]</scope>
    <source>
        <strain evidence="11">K</strain>
    </source>
</reference>
<dbReference type="InterPro" id="IPR056371">
    <property type="entry name" value="DHX37-like_C"/>
</dbReference>
<dbReference type="Pfam" id="PF23362">
    <property type="entry name" value="DHX37_C"/>
    <property type="match status" value="1"/>
</dbReference>
<dbReference type="SMART" id="SM00847">
    <property type="entry name" value="HA2"/>
    <property type="match status" value="1"/>
</dbReference>
<evidence type="ECO:0000256" key="1">
    <source>
        <dbReference type="ARBA" id="ARBA00008792"/>
    </source>
</evidence>
<evidence type="ECO:0000256" key="7">
    <source>
        <dbReference type="ARBA" id="ARBA00047984"/>
    </source>
</evidence>
<comment type="catalytic activity">
    <reaction evidence="7">
        <text>ATP + H2O = ADP + phosphate + H(+)</text>
        <dbReference type="Rhea" id="RHEA:13065"/>
        <dbReference type="ChEBI" id="CHEBI:15377"/>
        <dbReference type="ChEBI" id="CHEBI:15378"/>
        <dbReference type="ChEBI" id="CHEBI:30616"/>
        <dbReference type="ChEBI" id="CHEBI:43474"/>
        <dbReference type="ChEBI" id="CHEBI:456216"/>
        <dbReference type="EC" id="3.6.4.13"/>
    </reaction>
</comment>
<comment type="caution">
    <text evidence="11">The sequence shown here is derived from an EMBL/GenBank/DDBJ whole genome shotgun (WGS) entry which is preliminary data.</text>
</comment>
<dbReference type="GO" id="GO:0005524">
    <property type="term" value="F:ATP binding"/>
    <property type="evidence" value="ECO:0007669"/>
    <property type="project" value="UniProtKB-KW"/>
</dbReference>
<dbReference type="SMART" id="SM00487">
    <property type="entry name" value="DEXDc"/>
    <property type="match status" value="1"/>
</dbReference>
<keyword evidence="6" id="KW-0067">ATP-binding</keyword>
<protein>
    <recommendedName>
        <fullName evidence="2">RNA helicase</fullName>
        <ecNumber evidence="2">3.6.4.13</ecNumber>
    </recommendedName>
</protein>
<evidence type="ECO:0000256" key="6">
    <source>
        <dbReference type="ARBA" id="ARBA00022840"/>
    </source>
</evidence>
<dbReference type="GO" id="GO:0003724">
    <property type="term" value="F:RNA helicase activity"/>
    <property type="evidence" value="ECO:0007669"/>
    <property type="project" value="UniProtKB-EC"/>
</dbReference>
<dbReference type="InterPro" id="IPR014001">
    <property type="entry name" value="Helicase_ATP-bd"/>
</dbReference>
<dbReference type="GO" id="GO:0003723">
    <property type="term" value="F:RNA binding"/>
    <property type="evidence" value="ECO:0007669"/>
    <property type="project" value="TreeGrafter"/>
</dbReference>
<dbReference type="PANTHER" id="PTHR18934:SF99">
    <property type="entry name" value="ATP-DEPENDENT RNA HELICASE DHX37-RELATED"/>
    <property type="match status" value="1"/>
</dbReference>
<evidence type="ECO:0000313" key="12">
    <source>
        <dbReference type="Proteomes" id="UP000179807"/>
    </source>
</evidence>
<evidence type="ECO:0000256" key="4">
    <source>
        <dbReference type="ARBA" id="ARBA00022801"/>
    </source>
</evidence>
<dbReference type="GO" id="GO:0000462">
    <property type="term" value="P:maturation of SSU-rRNA from tricistronic rRNA transcript (SSU-rRNA, 5.8S rRNA, LSU-rRNA)"/>
    <property type="evidence" value="ECO:0007669"/>
    <property type="project" value="TreeGrafter"/>
</dbReference>
<dbReference type="SMART" id="SM00382">
    <property type="entry name" value="AAA"/>
    <property type="match status" value="1"/>
</dbReference>
<dbReference type="Gene3D" id="1.20.120.1080">
    <property type="match status" value="1"/>
</dbReference>
<evidence type="ECO:0000256" key="3">
    <source>
        <dbReference type="ARBA" id="ARBA00022741"/>
    </source>
</evidence>
<organism evidence="11 12">
    <name type="scientific">Tritrichomonas foetus</name>
    <dbReference type="NCBI Taxonomy" id="1144522"/>
    <lineage>
        <taxon>Eukaryota</taxon>
        <taxon>Metamonada</taxon>
        <taxon>Parabasalia</taxon>
        <taxon>Tritrichomonadida</taxon>
        <taxon>Tritrichomonadidae</taxon>
        <taxon>Tritrichomonas</taxon>
    </lineage>
</organism>
<dbReference type="CDD" id="cd17982">
    <property type="entry name" value="DEXHc_DHX37"/>
    <property type="match status" value="1"/>
</dbReference>
<dbReference type="Pfam" id="PF07717">
    <property type="entry name" value="OB_NTP_bind"/>
    <property type="match status" value="1"/>
</dbReference>
<dbReference type="PANTHER" id="PTHR18934">
    <property type="entry name" value="ATP-DEPENDENT RNA HELICASE"/>
    <property type="match status" value="1"/>
</dbReference>
<keyword evidence="5 11" id="KW-0347">Helicase</keyword>
<feature type="domain" description="Helicase ATP-binding" evidence="9">
    <location>
        <begin position="280"/>
        <end position="457"/>
    </location>
</feature>
<dbReference type="GO" id="GO:0016787">
    <property type="term" value="F:hydrolase activity"/>
    <property type="evidence" value="ECO:0007669"/>
    <property type="project" value="UniProtKB-KW"/>
</dbReference>
<proteinExistence type="inferred from homology"/>
<dbReference type="GeneID" id="94832479"/>
<dbReference type="SUPFAM" id="SSF52540">
    <property type="entry name" value="P-loop containing nucleoside triphosphate hydrolases"/>
    <property type="match status" value="1"/>
</dbReference>
<dbReference type="Pfam" id="PF00271">
    <property type="entry name" value="Helicase_C"/>
    <property type="match status" value="1"/>
</dbReference>
<dbReference type="InterPro" id="IPR011545">
    <property type="entry name" value="DEAD/DEAH_box_helicase_dom"/>
</dbReference>
<dbReference type="CDD" id="cd18791">
    <property type="entry name" value="SF2_C_RHA"/>
    <property type="match status" value="1"/>
</dbReference>
<dbReference type="InterPro" id="IPR011709">
    <property type="entry name" value="DEAD-box_helicase_OB_fold"/>
</dbReference>
<keyword evidence="4" id="KW-0378">Hydrolase</keyword>
<comment type="similarity">
    <text evidence="1">Belongs to the DEAD box helicase family. DEAH subfamily.</text>
</comment>
<gene>
    <name evidence="11" type="ORF">TRFO_14376</name>
</gene>